<evidence type="ECO:0000313" key="2">
    <source>
        <dbReference type="EMBL" id="KAF2034233.1"/>
    </source>
</evidence>
<dbReference type="Gene3D" id="3.40.50.720">
    <property type="entry name" value="NAD(P)-binding Rossmann-like Domain"/>
    <property type="match status" value="1"/>
</dbReference>
<accession>A0A9P4LQG9</accession>
<evidence type="ECO:0000259" key="1">
    <source>
        <dbReference type="Pfam" id="PF01370"/>
    </source>
</evidence>
<comment type="caution">
    <text evidence="2">The sequence shown here is derived from an EMBL/GenBank/DDBJ whole genome shotgun (WGS) entry which is preliminary data.</text>
</comment>
<keyword evidence="3" id="KW-1185">Reference proteome</keyword>
<proteinExistence type="predicted"/>
<dbReference type="SUPFAM" id="SSF51735">
    <property type="entry name" value="NAD(P)-binding Rossmann-fold domains"/>
    <property type="match status" value="1"/>
</dbReference>
<name>A0A9P4LQG9_9PLEO</name>
<dbReference type="GO" id="GO:0005737">
    <property type="term" value="C:cytoplasm"/>
    <property type="evidence" value="ECO:0007669"/>
    <property type="project" value="TreeGrafter"/>
</dbReference>
<gene>
    <name evidence="2" type="ORF">EK21DRAFT_85671</name>
</gene>
<dbReference type="InterPro" id="IPR001509">
    <property type="entry name" value="Epimerase_deHydtase"/>
</dbReference>
<reference evidence="2" key="1">
    <citation type="journal article" date="2020" name="Stud. Mycol.">
        <title>101 Dothideomycetes genomes: a test case for predicting lifestyles and emergence of pathogens.</title>
        <authorList>
            <person name="Haridas S."/>
            <person name="Albert R."/>
            <person name="Binder M."/>
            <person name="Bloem J."/>
            <person name="Labutti K."/>
            <person name="Salamov A."/>
            <person name="Andreopoulos B."/>
            <person name="Baker S."/>
            <person name="Barry K."/>
            <person name="Bills G."/>
            <person name="Bluhm B."/>
            <person name="Cannon C."/>
            <person name="Castanera R."/>
            <person name="Culley D."/>
            <person name="Daum C."/>
            <person name="Ezra D."/>
            <person name="Gonzalez J."/>
            <person name="Henrissat B."/>
            <person name="Kuo A."/>
            <person name="Liang C."/>
            <person name="Lipzen A."/>
            <person name="Lutzoni F."/>
            <person name="Magnuson J."/>
            <person name="Mondo S."/>
            <person name="Nolan M."/>
            <person name="Ohm R."/>
            <person name="Pangilinan J."/>
            <person name="Park H.-J."/>
            <person name="Ramirez L."/>
            <person name="Alfaro M."/>
            <person name="Sun H."/>
            <person name="Tritt A."/>
            <person name="Yoshinaga Y."/>
            <person name="Zwiers L.-H."/>
            <person name="Turgeon B."/>
            <person name="Goodwin S."/>
            <person name="Spatafora J."/>
            <person name="Crous P."/>
            <person name="Grigoriev I."/>
        </authorList>
    </citation>
    <scope>NUCLEOTIDE SEQUENCE</scope>
    <source>
        <strain evidence="2">CBS 110217</strain>
    </source>
</reference>
<dbReference type="OrthoDB" id="2130169at2759"/>
<dbReference type="InterPro" id="IPR036291">
    <property type="entry name" value="NAD(P)-bd_dom_sf"/>
</dbReference>
<dbReference type="Pfam" id="PF01370">
    <property type="entry name" value="Epimerase"/>
    <property type="match status" value="2"/>
</dbReference>
<dbReference type="Proteomes" id="UP000799777">
    <property type="component" value="Unassembled WGS sequence"/>
</dbReference>
<dbReference type="PANTHER" id="PTHR48079:SF6">
    <property type="entry name" value="NAD(P)-BINDING DOMAIN-CONTAINING PROTEIN-RELATED"/>
    <property type="match status" value="1"/>
</dbReference>
<protein>
    <submittedName>
        <fullName evidence="2">NAD(P)-binding protein</fullName>
    </submittedName>
</protein>
<dbReference type="PANTHER" id="PTHR48079">
    <property type="entry name" value="PROTEIN YEEZ"/>
    <property type="match status" value="1"/>
</dbReference>
<dbReference type="AlphaFoldDB" id="A0A9P4LQG9"/>
<evidence type="ECO:0000313" key="3">
    <source>
        <dbReference type="Proteomes" id="UP000799777"/>
    </source>
</evidence>
<dbReference type="InterPro" id="IPR051783">
    <property type="entry name" value="NAD(P)-dependent_oxidoreduct"/>
</dbReference>
<dbReference type="EMBL" id="ML978162">
    <property type="protein sequence ID" value="KAF2034233.1"/>
    <property type="molecule type" value="Genomic_DNA"/>
</dbReference>
<feature type="domain" description="NAD-dependent epimerase/dehydratase" evidence="1">
    <location>
        <begin position="150"/>
        <end position="233"/>
    </location>
</feature>
<sequence>MSPRVLITGTTGYIGGHVLGPLVKKHPEYQIVNFVRTEEQAAIIESAFPTVETVLGDLDNSRVLESEASKADVILNLASADHIAGALSLIKGISLGNNKNAALIHISGTGIMTDMSTGPGNTAPKVYNDMSPSDIHEILSFDESHIHRDVEAAVIAAAAQYNVKTAIISPPMIHGIGNGPVKRRSIQVPILIENILKRGKAFQILEGENIWNSIHIDDVAAAVITLLEETFKGLESKVAWLPEGYYFVEDAEFQWKDVSIAIAKVAHAKGLLKSDQVEKITVEEASAMHPWALILWGGNSRGSAERLRALGWKSSGKSFAEGLPDMIDAEVGEQEPGQQLTFAQK</sequence>
<organism evidence="2 3">
    <name type="scientific">Setomelanomma holmii</name>
    <dbReference type="NCBI Taxonomy" id="210430"/>
    <lineage>
        <taxon>Eukaryota</taxon>
        <taxon>Fungi</taxon>
        <taxon>Dikarya</taxon>
        <taxon>Ascomycota</taxon>
        <taxon>Pezizomycotina</taxon>
        <taxon>Dothideomycetes</taxon>
        <taxon>Pleosporomycetidae</taxon>
        <taxon>Pleosporales</taxon>
        <taxon>Pleosporineae</taxon>
        <taxon>Phaeosphaeriaceae</taxon>
        <taxon>Setomelanomma</taxon>
    </lineage>
</organism>
<dbReference type="GO" id="GO:0004029">
    <property type="term" value="F:aldehyde dehydrogenase (NAD+) activity"/>
    <property type="evidence" value="ECO:0007669"/>
    <property type="project" value="TreeGrafter"/>
</dbReference>
<feature type="domain" description="NAD-dependent epimerase/dehydratase" evidence="1">
    <location>
        <begin position="5"/>
        <end position="84"/>
    </location>
</feature>